<sequence length="242" mass="28272">MNKEELKDKYFTQGLSQSEFEEFQKLLEENSQFAEDFYSELEIQQGIAQIELDNIKARLQNLDKNKLKPSTILKLRSILKYAAVIIVILGSSYFFLNPFKTTQDYFTTYFEPYPNHFEIVTRSDAEIDNPVALAFYMYESQEYNKAYPLFEQAYQLKGEPYLRFYKAISLLAIDKDAEAIDLFIALKSELKEDALVNANKWYLALAYAKNKRYKESKAILKSLKTKDSPMAQFAKDLLQELP</sequence>
<keyword evidence="1" id="KW-0812">Transmembrane</keyword>
<organism evidence="2 3">
    <name type="scientific">Mesonia sediminis</name>
    <dbReference type="NCBI Taxonomy" id="1703946"/>
    <lineage>
        <taxon>Bacteria</taxon>
        <taxon>Pseudomonadati</taxon>
        <taxon>Bacteroidota</taxon>
        <taxon>Flavobacteriia</taxon>
        <taxon>Flavobacteriales</taxon>
        <taxon>Flavobacteriaceae</taxon>
        <taxon>Mesonia</taxon>
    </lineage>
</organism>
<keyword evidence="3" id="KW-1185">Reference proteome</keyword>
<dbReference type="EMBL" id="JBHULZ010000009">
    <property type="protein sequence ID" value="MFD2696855.1"/>
    <property type="molecule type" value="Genomic_DNA"/>
</dbReference>
<name>A0ABW5SBV9_9FLAO</name>
<evidence type="ECO:0000313" key="2">
    <source>
        <dbReference type="EMBL" id="MFD2696855.1"/>
    </source>
</evidence>
<dbReference type="InterPro" id="IPR011990">
    <property type="entry name" value="TPR-like_helical_dom_sf"/>
</dbReference>
<feature type="transmembrane region" description="Helical" evidence="1">
    <location>
        <begin position="78"/>
        <end position="96"/>
    </location>
</feature>
<dbReference type="Proteomes" id="UP001597357">
    <property type="component" value="Unassembled WGS sequence"/>
</dbReference>
<comment type="caution">
    <text evidence="2">The sequence shown here is derived from an EMBL/GenBank/DDBJ whole genome shotgun (WGS) entry which is preliminary data.</text>
</comment>
<gene>
    <name evidence="2" type="ORF">ACFSQ0_02525</name>
</gene>
<evidence type="ECO:0000256" key="1">
    <source>
        <dbReference type="SAM" id="Phobius"/>
    </source>
</evidence>
<keyword evidence="1" id="KW-1133">Transmembrane helix</keyword>
<accession>A0ABW5SBV9</accession>
<dbReference type="RefSeq" id="WP_379043668.1">
    <property type="nucleotide sequence ID" value="NZ_JBHULZ010000009.1"/>
</dbReference>
<protein>
    <submittedName>
        <fullName evidence="2">Tol-pal system YbgF family protein</fullName>
    </submittedName>
</protein>
<reference evidence="3" key="1">
    <citation type="journal article" date="2019" name="Int. J. Syst. Evol. Microbiol.">
        <title>The Global Catalogue of Microorganisms (GCM) 10K type strain sequencing project: providing services to taxonomists for standard genome sequencing and annotation.</title>
        <authorList>
            <consortium name="The Broad Institute Genomics Platform"/>
            <consortium name="The Broad Institute Genome Sequencing Center for Infectious Disease"/>
            <person name="Wu L."/>
            <person name="Ma J."/>
        </authorList>
    </citation>
    <scope>NUCLEOTIDE SEQUENCE [LARGE SCALE GENOMIC DNA]</scope>
    <source>
        <strain evidence="3">KCTC 42255</strain>
    </source>
</reference>
<proteinExistence type="predicted"/>
<evidence type="ECO:0000313" key="3">
    <source>
        <dbReference type="Proteomes" id="UP001597357"/>
    </source>
</evidence>
<dbReference type="SUPFAM" id="SSF48452">
    <property type="entry name" value="TPR-like"/>
    <property type="match status" value="1"/>
</dbReference>
<keyword evidence="1" id="KW-0472">Membrane</keyword>